<dbReference type="Gene3D" id="2.130.10.10">
    <property type="entry name" value="YVTN repeat-like/Quinoprotein amine dehydrogenase"/>
    <property type="match status" value="1"/>
</dbReference>
<dbReference type="InterPro" id="IPR001680">
    <property type="entry name" value="WD40_rpt"/>
</dbReference>
<protein>
    <recommendedName>
        <fullName evidence="3">WDR90 4th beta-propeller domain-containing protein</fullName>
    </recommendedName>
</protein>
<evidence type="ECO:0000313" key="4">
    <source>
        <dbReference type="EMBL" id="CAF4369041.1"/>
    </source>
</evidence>
<dbReference type="InterPro" id="IPR015943">
    <property type="entry name" value="WD40/YVTN_repeat-like_dom_sf"/>
</dbReference>
<comment type="caution">
    <text evidence="4">The sequence shown here is derived from an EMBL/GenBank/DDBJ whole genome shotgun (WGS) entry which is preliminary data.</text>
</comment>
<name>A0A820M9R6_9BILA</name>
<dbReference type="InterPro" id="IPR055440">
    <property type="entry name" value="Beta-prop_WDR90_4th"/>
</dbReference>
<feature type="non-terminal residue" evidence="4">
    <location>
        <position position="183"/>
    </location>
</feature>
<dbReference type="AlphaFoldDB" id="A0A820M9R6"/>
<dbReference type="PANTHER" id="PTHR19857:SF8">
    <property type="entry name" value="ANGIO-ASSOCIATED MIGRATORY CELL PROTEIN"/>
    <property type="match status" value="1"/>
</dbReference>
<dbReference type="InterPro" id="IPR036322">
    <property type="entry name" value="WD40_repeat_dom_sf"/>
</dbReference>
<evidence type="ECO:0000256" key="2">
    <source>
        <dbReference type="ARBA" id="ARBA00022737"/>
    </source>
</evidence>
<feature type="non-terminal residue" evidence="4">
    <location>
        <position position="1"/>
    </location>
</feature>
<dbReference type="InterPro" id="IPR051179">
    <property type="entry name" value="WD_repeat_multifunction"/>
</dbReference>
<evidence type="ECO:0000259" key="3">
    <source>
        <dbReference type="Pfam" id="PF23342"/>
    </source>
</evidence>
<dbReference type="SMART" id="SM00320">
    <property type="entry name" value="WD40"/>
    <property type="match status" value="3"/>
</dbReference>
<proteinExistence type="predicted"/>
<accession>A0A820M9R6</accession>
<sequence>VGQQIDQKTRLVVSHTDKITGLIPIEDTHIVTSSHDGTIRIFQLDDRNEILRFNTNGLKVTCLTSWNDSIVPTLKLSYSTSLMKNIKSNIKSIIAGYDDGTVRIFNLLHEQMILKLQPHTCSVTAIHVPLHTTISLSGAEDGSVAISNLVQGQLLRVLNEHLGSASICSIDSKKYFENNSYLW</sequence>
<gene>
    <name evidence="4" type="ORF">KXQ929_LOCUS49254</name>
</gene>
<dbReference type="Proteomes" id="UP000663868">
    <property type="component" value="Unassembled WGS sequence"/>
</dbReference>
<reference evidence="4" key="1">
    <citation type="submission" date="2021-02" db="EMBL/GenBank/DDBJ databases">
        <authorList>
            <person name="Nowell W R."/>
        </authorList>
    </citation>
    <scope>NUCLEOTIDE SEQUENCE</scope>
</reference>
<dbReference type="EMBL" id="CAJOBB010020616">
    <property type="protein sequence ID" value="CAF4369041.1"/>
    <property type="molecule type" value="Genomic_DNA"/>
</dbReference>
<feature type="domain" description="WDR90 4th beta-propeller" evidence="3">
    <location>
        <begin position="26"/>
        <end position="175"/>
    </location>
</feature>
<dbReference type="PANTHER" id="PTHR19857">
    <property type="entry name" value="MITOCHONDRIAL DIVISION PROTEIN 1-RELATED"/>
    <property type="match status" value="1"/>
</dbReference>
<organism evidence="4 5">
    <name type="scientific">Adineta steineri</name>
    <dbReference type="NCBI Taxonomy" id="433720"/>
    <lineage>
        <taxon>Eukaryota</taxon>
        <taxon>Metazoa</taxon>
        <taxon>Spiralia</taxon>
        <taxon>Gnathifera</taxon>
        <taxon>Rotifera</taxon>
        <taxon>Eurotatoria</taxon>
        <taxon>Bdelloidea</taxon>
        <taxon>Adinetida</taxon>
        <taxon>Adinetidae</taxon>
        <taxon>Adineta</taxon>
    </lineage>
</organism>
<keyword evidence="2" id="KW-0677">Repeat</keyword>
<dbReference type="SUPFAM" id="SSF50978">
    <property type="entry name" value="WD40 repeat-like"/>
    <property type="match status" value="1"/>
</dbReference>
<dbReference type="Pfam" id="PF23342">
    <property type="entry name" value="WDR90_beta-prop_4th"/>
    <property type="match status" value="1"/>
</dbReference>
<evidence type="ECO:0000313" key="5">
    <source>
        <dbReference type="Proteomes" id="UP000663868"/>
    </source>
</evidence>
<evidence type="ECO:0000256" key="1">
    <source>
        <dbReference type="ARBA" id="ARBA00022574"/>
    </source>
</evidence>
<keyword evidence="1" id="KW-0853">WD repeat</keyword>